<comment type="caution">
    <text evidence="1">The sequence shown here is derived from an EMBL/GenBank/DDBJ whole genome shotgun (WGS) entry which is preliminary data.</text>
</comment>
<sequence>MEQNDSEDEIRIKCTPLKLRTKFGFDMQEDDSDSDILFTTITEGSQEIYDHSIGIKTFLIETKFKGPSIWQKIKNFFKKLLRR</sequence>
<evidence type="ECO:0000313" key="1">
    <source>
        <dbReference type="EMBL" id="KKN68179.1"/>
    </source>
</evidence>
<protein>
    <submittedName>
        <fullName evidence="1">Uncharacterized protein</fullName>
    </submittedName>
</protein>
<accession>A0A0F9SM50</accession>
<dbReference type="AlphaFoldDB" id="A0A0F9SM50"/>
<name>A0A0F9SM50_9ZZZZ</name>
<reference evidence="1" key="1">
    <citation type="journal article" date="2015" name="Nature">
        <title>Complex archaea that bridge the gap between prokaryotes and eukaryotes.</title>
        <authorList>
            <person name="Spang A."/>
            <person name="Saw J.H."/>
            <person name="Jorgensen S.L."/>
            <person name="Zaremba-Niedzwiedzka K."/>
            <person name="Martijn J."/>
            <person name="Lind A.E."/>
            <person name="van Eijk R."/>
            <person name="Schleper C."/>
            <person name="Guy L."/>
            <person name="Ettema T.J."/>
        </authorList>
    </citation>
    <scope>NUCLEOTIDE SEQUENCE</scope>
</reference>
<gene>
    <name evidence="1" type="ORF">LCGC14_0454040</name>
</gene>
<organism evidence="1">
    <name type="scientific">marine sediment metagenome</name>
    <dbReference type="NCBI Taxonomy" id="412755"/>
    <lineage>
        <taxon>unclassified sequences</taxon>
        <taxon>metagenomes</taxon>
        <taxon>ecological metagenomes</taxon>
    </lineage>
</organism>
<dbReference type="EMBL" id="LAZR01000456">
    <property type="protein sequence ID" value="KKN68179.1"/>
    <property type="molecule type" value="Genomic_DNA"/>
</dbReference>
<proteinExistence type="predicted"/>